<evidence type="ECO:0000313" key="3">
    <source>
        <dbReference type="Proteomes" id="UP000031563"/>
    </source>
</evidence>
<keyword evidence="3" id="KW-1185">Reference proteome</keyword>
<dbReference type="InterPro" id="IPR019076">
    <property type="entry name" value="Spore_lipoprot_YhcN/YlaJ-like"/>
</dbReference>
<proteinExistence type="predicted"/>
<evidence type="ECO:0000313" key="2">
    <source>
        <dbReference type="EMBL" id="KKB43427.1"/>
    </source>
</evidence>
<feature type="compositionally biased region" description="Basic and acidic residues" evidence="1">
    <location>
        <begin position="46"/>
        <end position="59"/>
    </location>
</feature>
<organism evidence="2 3">
    <name type="scientific">Bacillus thermotolerans</name>
    <name type="common">Quasibacillus thermotolerans</name>
    <dbReference type="NCBI Taxonomy" id="1221996"/>
    <lineage>
        <taxon>Bacteria</taxon>
        <taxon>Bacillati</taxon>
        <taxon>Bacillota</taxon>
        <taxon>Bacilli</taxon>
        <taxon>Bacillales</taxon>
        <taxon>Bacillaceae</taxon>
        <taxon>Bacillus</taxon>
    </lineage>
</organism>
<comment type="caution">
    <text evidence="2">The sequence shown here is derived from an EMBL/GenBank/DDBJ whole genome shotgun (WGS) entry which is preliminary data.</text>
</comment>
<dbReference type="Proteomes" id="UP000031563">
    <property type="component" value="Unassembled WGS sequence"/>
</dbReference>
<dbReference type="STRING" id="1221996.QY95_01672"/>
<dbReference type="PROSITE" id="PS51257">
    <property type="entry name" value="PROKAR_LIPOPROTEIN"/>
    <property type="match status" value="1"/>
</dbReference>
<evidence type="ECO:0000256" key="1">
    <source>
        <dbReference type="SAM" id="MobiDB-lite"/>
    </source>
</evidence>
<dbReference type="Pfam" id="PF09580">
    <property type="entry name" value="Spore_YhcN_YlaJ"/>
    <property type="match status" value="1"/>
</dbReference>
<feature type="region of interest" description="Disordered" evidence="1">
    <location>
        <begin position="39"/>
        <end position="59"/>
    </location>
</feature>
<gene>
    <name evidence="2" type="ORF">QY95_01672</name>
</gene>
<dbReference type="RefSeq" id="WP_039235597.1">
    <property type="nucleotide sequence ID" value="NZ_JWIQ02000017.1"/>
</dbReference>
<name>A0A0F5HMR3_BACTR</name>
<reference evidence="2" key="1">
    <citation type="submission" date="2015-02" db="EMBL/GenBank/DDBJ databases">
        <title>Genome Assembly of Bacillaceae bacterium MTCC 8252.</title>
        <authorList>
            <person name="Verma A."/>
            <person name="Khatri I."/>
            <person name="Mual P."/>
            <person name="Subramanian S."/>
            <person name="Krishnamurthi S."/>
        </authorList>
    </citation>
    <scope>NUCLEOTIDE SEQUENCE [LARGE SCALE GENOMIC DNA]</scope>
    <source>
        <strain evidence="2">MTCC 8252</strain>
    </source>
</reference>
<sequence length="235" mass="26546">MHITLKAFAVLSLTAGLAACGGEEESGYGGHVNEYEPQGYYSNASHGDDDRHDGPMTEWYDHSVGQEAKNLREEKERYLHVEEGEHPQNPSKPLTYEDHGFLERDNKHPHSNDVNYHGNRGMSDIQAKNSYYTNYNGKLAETVAKKAEAVEGVKAARAFISKKEMVVAAQLRKESNPEAVRKEVRRLVKDYADGRELKVTTDNGTFNYIRNLDNSLRDGGPIDLEDTRFSRERSL</sequence>
<accession>A0A0F5IE23</accession>
<dbReference type="EMBL" id="JWIR02000003">
    <property type="protein sequence ID" value="KKB43427.1"/>
    <property type="molecule type" value="Genomic_DNA"/>
</dbReference>
<protein>
    <recommendedName>
        <fullName evidence="4">Spore cortex protein CoxA</fullName>
    </recommendedName>
</protein>
<evidence type="ECO:0008006" key="4">
    <source>
        <dbReference type="Google" id="ProtNLM"/>
    </source>
</evidence>
<dbReference type="AlphaFoldDB" id="A0A0F5HMR3"/>
<accession>A0A0F5HMR3</accession>